<evidence type="ECO:0000256" key="2">
    <source>
        <dbReference type="ARBA" id="ARBA00023043"/>
    </source>
</evidence>
<sequence>MATHDEVFKACIDQPLDTILSLASTCSNGDEEFEKEMCRRAVKHNRPDLLDHLLRNATASSVERRSLLLLDSATYRSPLCVDIMLTYGFDINMYDDMIGGVLNRALTHRGCPESFLAWLIDERGALVNHPKDWTSKPPCLVHAVSHGTIPQMKLLVARGADVDFSNALHCAVGCGYVDKAQYLVEEAGTSVNKPTGVARPSFWYGDAGSTPLHVAAAGNEVATAEYLLQRGAHLEAKNANGRTPLQEVEYIEEVAAAKPNPRSLPHRLRWLVGDQYRSYEGMSTLLREWETRKE</sequence>
<comment type="caution">
    <text evidence="4">The sequence shown here is derived from an EMBL/GenBank/DDBJ whole genome shotgun (WGS) entry which is preliminary data.</text>
</comment>
<evidence type="ECO:0000256" key="3">
    <source>
        <dbReference type="PROSITE-ProRule" id="PRU00023"/>
    </source>
</evidence>
<dbReference type="OrthoDB" id="539213at2759"/>
<dbReference type="SUPFAM" id="SSF48403">
    <property type="entry name" value="Ankyrin repeat"/>
    <property type="match status" value="1"/>
</dbReference>
<dbReference type="GeneID" id="31018455"/>
<gene>
    <name evidence="4" type="ORF">BKCO1_6400040</name>
</gene>
<dbReference type="PROSITE" id="PS50297">
    <property type="entry name" value="ANK_REP_REGION"/>
    <property type="match status" value="1"/>
</dbReference>
<dbReference type="AlphaFoldDB" id="A0A1J9QP34"/>
<keyword evidence="1" id="KW-0677">Repeat</keyword>
<organism evidence="4 5">
    <name type="scientific">Diplodia corticola</name>
    <dbReference type="NCBI Taxonomy" id="236234"/>
    <lineage>
        <taxon>Eukaryota</taxon>
        <taxon>Fungi</taxon>
        <taxon>Dikarya</taxon>
        <taxon>Ascomycota</taxon>
        <taxon>Pezizomycotina</taxon>
        <taxon>Dothideomycetes</taxon>
        <taxon>Dothideomycetes incertae sedis</taxon>
        <taxon>Botryosphaeriales</taxon>
        <taxon>Botryosphaeriaceae</taxon>
        <taxon>Diplodia</taxon>
    </lineage>
</organism>
<dbReference type="Proteomes" id="UP000183809">
    <property type="component" value="Unassembled WGS sequence"/>
</dbReference>
<dbReference type="PANTHER" id="PTHR24198">
    <property type="entry name" value="ANKYRIN REPEAT AND PROTEIN KINASE DOMAIN-CONTAINING PROTEIN"/>
    <property type="match status" value="1"/>
</dbReference>
<dbReference type="RefSeq" id="XP_020126469.1">
    <property type="nucleotide sequence ID" value="XM_020278194.1"/>
</dbReference>
<dbReference type="Pfam" id="PF00023">
    <property type="entry name" value="Ank"/>
    <property type="match status" value="1"/>
</dbReference>
<dbReference type="PANTHER" id="PTHR24198:SF165">
    <property type="entry name" value="ANKYRIN REPEAT-CONTAINING PROTEIN-RELATED"/>
    <property type="match status" value="1"/>
</dbReference>
<dbReference type="InterPro" id="IPR036770">
    <property type="entry name" value="Ankyrin_rpt-contain_sf"/>
</dbReference>
<feature type="repeat" description="ANK" evidence="3">
    <location>
        <begin position="207"/>
        <end position="239"/>
    </location>
</feature>
<dbReference type="Gene3D" id="1.25.40.20">
    <property type="entry name" value="Ankyrin repeat-containing domain"/>
    <property type="match status" value="1"/>
</dbReference>
<keyword evidence="2 3" id="KW-0040">ANK repeat</keyword>
<keyword evidence="5" id="KW-1185">Reference proteome</keyword>
<evidence type="ECO:0000256" key="1">
    <source>
        <dbReference type="ARBA" id="ARBA00022737"/>
    </source>
</evidence>
<protein>
    <submittedName>
        <fullName evidence="4">Ankyrin repeat protein</fullName>
    </submittedName>
</protein>
<reference evidence="4 5" key="1">
    <citation type="submission" date="2016-10" db="EMBL/GenBank/DDBJ databases">
        <title>Proteomics and genomics reveal pathogen-plant mechanisms compatible with a hemibiotrophic lifestyle of Diplodia corticola.</title>
        <authorList>
            <person name="Fernandes I."/>
            <person name="De Jonge R."/>
            <person name="Van De Peer Y."/>
            <person name="Devreese B."/>
            <person name="Alves A."/>
            <person name="Esteves A.C."/>
        </authorList>
    </citation>
    <scope>NUCLEOTIDE SEQUENCE [LARGE SCALE GENOMIC DNA]</scope>
    <source>
        <strain evidence="4 5">CBS 112549</strain>
    </source>
</reference>
<proteinExistence type="predicted"/>
<dbReference type="SMART" id="SM00248">
    <property type="entry name" value="ANK"/>
    <property type="match status" value="3"/>
</dbReference>
<evidence type="ECO:0000313" key="4">
    <source>
        <dbReference type="EMBL" id="OJD30209.1"/>
    </source>
</evidence>
<dbReference type="STRING" id="236234.A0A1J9QP34"/>
<dbReference type="InterPro" id="IPR002110">
    <property type="entry name" value="Ankyrin_rpt"/>
</dbReference>
<accession>A0A1J9QP34</accession>
<name>A0A1J9QP34_9PEZI</name>
<dbReference type="EMBL" id="MNUE01000064">
    <property type="protein sequence ID" value="OJD30209.1"/>
    <property type="molecule type" value="Genomic_DNA"/>
</dbReference>
<evidence type="ECO:0000313" key="5">
    <source>
        <dbReference type="Proteomes" id="UP000183809"/>
    </source>
</evidence>
<dbReference type="PROSITE" id="PS50088">
    <property type="entry name" value="ANK_REPEAT"/>
    <property type="match status" value="1"/>
</dbReference>